<evidence type="ECO:0000256" key="3">
    <source>
        <dbReference type="ARBA" id="ARBA00023125"/>
    </source>
</evidence>
<accession>Q4GWV5</accession>
<dbReference type="InterPro" id="IPR036407">
    <property type="entry name" value="DM_DNA-bd_sf"/>
</dbReference>
<dbReference type="Gene3D" id="4.10.1040.10">
    <property type="entry name" value="DM DNA-binding domain"/>
    <property type="match status" value="1"/>
</dbReference>
<comment type="subcellular location">
    <subcellularLocation>
        <location evidence="5">Nucleus</location>
    </subcellularLocation>
</comment>
<evidence type="ECO:0000313" key="8">
    <source>
        <dbReference type="EMBL" id="CAJ18963.1"/>
    </source>
</evidence>
<dbReference type="InterPro" id="IPR001275">
    <property type="entry name" value="DM_DNA-bd"/>
</dbReference>
<keyword evidence="3 5" id="KW-0238">DNA-binding</keyword>
<keyword evidence="1 5" id="KW-0479">Metal-binding</keyword>
<dbReference type="EMBL" id="AM050350">
    <property type="protein sequence ID" value="CAJ18963.1"/>
    <property type="molecule type" value="mRNA"/>
</dbReference>
<keyword evidence="4 5" id="KW-0539">Nucleus</keyword>
<proteinExistence type="evidence at transcript level"/>
<evidence type="ECO:0000256" key="5">
    <source>
        <dbReference type="PROSITE-ProRule" id="PRU00070"/>
    </source>
</evidence>
<dbReference type="GO" id="GO:0043565">
    <property type="term" value="F:sequence-specific DNA binding"/>
    <property type="evidence" value="ECO:0007669"/>
    <property type="project" value="InterPro"/>
</dbReference>
<evidence type="ECO:0000256" key="1">
    <source>
        <dbReference type="ARBA" id="ARBA00022723"/>
    </source>
</evidence>
<evidence type="ECO:0000256" key="6">
    <source>
        <dbReference type="SAM" id="Coils"/>
    </source>
</evidence>
<organism evidence="8">
    <name type="scientific">Trichostrongylus vitrinus</name>
    <name type="common">Black scour worm</name>
    <dbReference type="NCBI Taxonomy" id="40352"/>
    <lineage>
        <taxon>Eukaryota</taxon>
        <taxon>Metazoa</taxon>
        <taxon>Ecdysozoa</taxon>
        <taxon>Nematoda</taxon>
        <taxon>Chromadorea</taxon>
        <taxon>Rhabditida</taxon>
        <taxon>Rhabditina</taxon>
        <taxon>Rhabditomorpha</taxon>
        <taxon>Strongyloidea</taxon>
        <taxon>Trichostrongylidae</taxon>
        <taxon>Trichostrongylus</taxon>
    </lineage>
</organism>
<protein>
    <submittedName>
        <fullName evidence="8">MAB23 protein</fullName>
    </submittedName>
</protein>
<dbReference type="AlphaFoldDB" id="Q4GWV5"/>
<reference evidence="8" key="1">
    <citation type="journal article" date="2006" name="Parasitol. Int.">
        <title>Characterisation of a DM domain-containing transcription factor from Trichostrongylus vitrinus (Nematoda: Strongylida).</title>
        <authorList>
            <person name="Nisbet A.J."/>
            <person name="Geldhof P."/>
            <person name="Pellegrino M."/>
            <person name="Gasser R.B."/>
        </authorList>
    </citation>
    <scope>NUCLEOTIDE SEQUENCE</scope>
</reference>
<sequence>MPKEQYMCQLCANHGVFNQPKKGHKQKCPHRNCICSLCALNTKRRALDQIERQLRNASNEVRGDTLASANSDDLTLSAVPVKLPPTLSPQSYSSQEPSSSSSSYSVVLPATVSRREIHGLLQDEMRVGSNGFGYALPDSSWTTSTSSSRNPSRTLKAVLTNIQRNRSIFHSAEQLAGTS</sequence>
<keyword evidence="6" id="KW-0175">Coiled coil</keyword>
<feature type="coiled-coil region" evidence="6">
    <location>
        <begin position="40"/>
        <end position="67"/>
    </location>
</feature>
<evidence type="ECO:0000259" key="7">
    <source>
        <dbReference type="PROSITE" id="PS50809"/>
    </source>
</evidence>
<evidence type="ECO:0000256" key="4">
    <source>
        <dbReference type="ARBA" id="ARBA00023242"/>
    </source>
</evidence>
<name>Q4GWV5_TRIVI</name>
<dbReference type="Pfam" id="PF00751">
    <property type="entry name" value="DM"/>
    <property type="match status" value="1"/>
</dbReference>
<dbReference type="GO" id="GO:0046872">
    <property type="term" value="F:metal ion binding"/>
    <property type="evidence" value="ECO:0007669"/>
    <property type="project" value="UniProtKB-KW"/>
</dbReference>
<keyword evidence="2 5" id="KW-0862">Zinc</keyword>
<feature type="domain" description="DM" evidence="7">
    <location>
        <begin position="8"/>
        <end position="56"/>
    </location>
</feature>
<feature type="DNA-binding region" description="DM" evidence="5">
    <location>
        <begin position="8"/>
        <end position="56"/>
    </location>
</feature>
<gene>
    <name evidence="8" type="primary">mab-23</name>
</gene>
<dbReference type="GO" id="GO:0005634">
    <property type="term" value="C:nucleus"/>
    <property type="evidence" value="ECO:0007669"/>
    <property type="project" value="UniProtKB-SubCell"/>
</dbReference>
<evidence type="ECO:0000256" key="2">
    <source>
        <dbReference type="ARBA" id="ARBA00022833"/>
    </source>
</evidence>
<dbReference type="SMART" id="SM00301">
    <property type="entry name" value="DM"/>
    <property type="match status" value="1"/>
</dbReference>
<dbReference type="SUPFAM" id="SSF82927">
    <property type="entry name" value="Cysteine-rich DNA binding domain, (DM domain)"/>
    <property type="match status" value="1"/>
</dbReference>
<dbReference type="PROSITE" id="PS50809">
    <property type="entry name" value="DM_2"/>
    <property type="match status" value="1"/>
</dbReference>
<dbReference type="GO" id="GO:0006355">
    <property type="term" value="P:regulation of DNA-templated transcription"/>
    <property type="evidence" value="ECO:0007669"/>
    <property type="project" value="InterPro"/>
</dbReference>